<dbReference type="Proteomes" id="UP000245081">
    <property type="component" value="Unassembled WGS sequence"/>
</dbReference>
<dbReference type="OrthoDB" id="9784953at2"/>
<feature type="domain" description="HDOD" evidence="1">
    <location>
        <begin position="28"/>
        <end position="220"/>
    </location>
</feature>
<dbReference type="RefSeq" id="WP_109014281.1">
    <property type="nucleotide sequence ID" value="NZ_BDOQ01000002.1"/>
</dbReference>
<keyword evidence="3" id="KW-1185">Reference proteome</keyword>
<dbReference type="Gene3D" id="1.10.3210.10">
    <property type="entry name" value="Hypothetical protein af1432"/>
    <property type="match status" value="1"/>
</dbReference>
<protein>
    <submittedName>
        <fullName evidence="2">Transcription-repair-coupling factor</fullName>
    </submittedName>
</protein>
<comment type="caution">
    <text evidence="2">The sequence shown here is derived from an EMBL/GenBank/DDBJ whole genome shotgun (WGS) entry which is preliminary data.</text>
</comment>
<dbReference type="AlphaFoldDB" id="A0A2R5F842"/>
<dbReference type="Pfam" id="PF08668">
    <property type="entry name" value="HDOD"/>
    <property type="match status" value="1"/>
</dbReference>
<evidence type="ECO:0000259" key="1">
    <source>
        <dbReference type="PROSITE" id="PS51833"/>
    </source>
</evidence>
<dbReference type="SUPFAM" id="SSF109604">
    <property type="entry name" value="HD-domain/PDEase-like"/>
    <property type="match status" value="1"/>
</dbReference>
<sequence>MHSINQGTFHPRELSDQDIESVVNTIDIPACPTIVTEVLKESQRESPDIQKISKWISSDVSLAAATLKLANSPLFRAGVAISNIRTALERLGMRNVVCVVIAAALRNSMHKIAPSFIEEFWDRTAALATAAGMIAKRQYGVSPDIAYTYALFHDIGIPLMMKRFSDYEQLLNRCRETGQLLYTAENDFYPCTHPVIGYLLTRGWGLPAVVGQAIRFHHDPEVYDLPETIISSGATSLVAIAHIAEYIINTSESHVDVEVGDEMYQRALVHFGVDVEDLEQFREDLLAAMR</sequence>
<dbReference type="InterPro" id="IPR052340">
    <property type="entry name" value="RNase_Y/CdgJ"/>
</dbReference>
<accession>A0A2R5F842</accession>
<evidence type="ECO:0000313" key="2">
    <source>
        <dbReference type="EMBL" id="GBG13073.1"/>
    </source>
</evidence>
<dbReference type="InterPro" id="IPR013976">
    <property type="entry name" value="HDOD"/>
</dbReference>
<dbReference type="PANTHER" id="PTHR33525">
    <property type="match status" value="1"/>
</dbReference>
<dbReference type="PROSITE" id="PS51833">
    <property type="entry name" value="HDOD"/>
    <property type="match status" value="1"/>
</dbReference>
<name>A0A2R5F842_9PROT</name>
<dbReference type="PANTHER" id="PTHR33525:SF6">
    <property type="entry name" value="HDOD DOMAIN-CONTAINING PROTEIN"/>
    <property type="match status" value="1"/>
</dbReference>
<gene>
    <name evidence="2" type="ORF">NMK_0611</name>
</gene>
<evidence type="ECO:0000313" key="3">
    <source>
        <dbReference type="Proteomes" id="UP000245081"/>
    </source>
</evidence>
<dbReference type="EMBL" id="BDOQ01000002">
    <property type="protein sequence ID" value="GBG13073.1"/>
    <property type="molecule type" value="Genomic_DNA"/>
</dbReference>
<reference evidence="2 3" key="1">
    <citation type="journal article" date="2018" name="Environ. Microbiol.">
        <title>Isolation and genomic characterization of Novimethylophilus kurashikiensis gen. nov. sp. nov., a new lanthanide-dependent methylotrophic species of Methylophilaceae.</title>
        <authorList>
            <person name="Lv H."/>
            <person name="Sahin N."/>
            <person name="Tani A."/>
        </authorList>
    </citation>
    <scope>NUCLEOTIDE SEQUENCE [LARGE SCALE GENOMIC DNA]</scope>
    <source>
        <strain evidence="2 3">La2-4</strain>
    </source>
</reference>
<organism evidence="2 3">
    <name type="scientific">Novimethylophilus kurashikiensis</name>
    <dbReference type="NCBI Taxonomy" id="1825523"/>
    <lineage>
        <taxon>Bacteria</taxon>
        <taxon>Pseudomonadati</taxon>
        <taxon>Pseudomonadota</taxon>
        <taxon>Betaproteobacteria</taxon>
        <taxon>Nitrosomonadales</taxon>
        <taxon>Methylophilaceae</taxon>
        <taxon>Novimethylophilus</taxon>
    </lineage>
</organism>
<proteinExistence type="predicted"/>